<proteinExistence type="predicted"/>
<dbReference type="SUPFAM" id="SSF48695">
    <property type="entry name" value="Multiheme cytochromes"/>
    <property type="match status" value="1"/>
</dbReference>
<evidence type="ECO:0000313" key="4">
    <source>
        <dbReference type="Proteomes" id="UP000048926"/>
    </source>
</evidence>
<gene>
    <name evidence="3" type="primary">cycA1</name>
    <name evidence="3" type="ORF">LAL4801_04243</name>
</gene>
<dbReference type="Pfam" id="PF13435">
    <property type="entry name" value="Cytochrome_C554"/>
    <property type="match status" value="1"/>
</dbReference>
<feature type="signal peptide" evidence="1">
    <location>
        <begin position="1"/>
        <end position="33"/>
    </location>
</feature>
<accession>A0A0M6Y7Y4</accession>
<reference evidence="4" key="1">
    <citation type="submission" date="2015-07" db="EMBL/GenBank/DDBJ databases">
        <authorList>
            <person name="Rodrigo-Torres Lidia"/>
            <person name="Arahal R.David."/>
        </authorList>
    </citation>
    <scope>NUCLEOTIDE SEQUENCE [LARGE SCALE GENOMIC DNA]</scope>
    <source>
        <strain evidence="4">CECT 4801</strain>
    </source>
</reference>
<feature type="chain" id="PRO_5005807703" evidence="1">
    <location>
        <begin position="34"/>
        <end position="339"/>
    </location>
</feature>
<keyword evidence="1" id="KW-0732">Signal</keyword>
<evidence type="ECO:0000259" key="2">
    <source>
        <dbReference type="Pfam" id="PF13435"/>
    </source>
</evidence>
<protein>
    <submittedName>
        <fullName evidence="3">Hydroxylamine oxidoreductase-linked cytochrome</fullName>
    </submittedName>
</protein>
<dbReference type="STRING" id="187304.B0E33_02675"/>
<dbReference type="OrthoDB" id="257578at2"/>
<feature type="domain" description="Cytochrome c-552/4" evidence="2">
    <location>
        <begin position="43"/>
        <end position="118"/>
    </location>
</feature>
<evidence type="ECO:0000313" key="3">
    <source>
        <dbReference type="EMBL" id="CTQ45788.1"/>
    </source>
</evidence>
<dbReference type="Proteomes" id="UP000048926">
    <property type="component" value="Unassembled WGS sequence"/>
</dbReference>
<dbReference type="AlphaFoldDB" id="A0A0M6Y7Y4"/>
<keyword evidence="4" id="KW-1185">Reference proteome</keyword>
<dbReference type="InterPro" id="IPR023155">
    <property type="entry name" value="Cyt_c-552/4"/>
</dbReference>
<dbReference type="RefSeq" id="WP_145903753.1">
    <property type="nucleotide sequence ID" value="NZ_CP045622.1"/>
</dbReference>
<sequence length="339" mass="36722">MAGLLKGLRQAASCLAVCAVGYLVLAGLAPAQADPSMIVGPNECAECHKKETSIWQNTHHFSTFRDLPKSEDAEKIAANMGVKRLKAESLCTNCHFTMQTVDGKEKAIAGNSCESCHGPAKEWYKVHSDFSGKKEGQETEAEIAARWEKAEAAGMIRPKMTYALAKNCFSCHLVPNEELVNVGGHTPGSAFELVSWSQGEVRHNTWYNKGKSNPEASIERKRMLFLVGRIVELETALIGVSKATEKKDYAVKMAKRASNATKVMASLAKLLPEAPELGEIQEIASGAKLKLNNQDELTDAAAKISVLGLKFADTYDGTTFAAVDKYIPGADKFKGPVTQ</sequence>
<dbReference type="EMBL" id="CXST01000002">
    <property type="protein sequence ID" value="CTQ45788.1"/>
    <property type="molecule type" value="Genomic_DNA"/>
</dbReference>
<dbReference type="InterPro" id="IPR036280">
    <property type="entry name" value="Multihaem_cyt_sf"/>
</dbReference>
<organism evidence="3 4">
    <name type="scientific">Roseibium aggregatum</name>
    <dbReference type="NCBI Taxonomy" id="187304"/>
    <lineage>
        <taxon>Bacteria</taxon>
        <taxon>Pseudomonadati</taxon>
        <taxon>Pseudomonadota</taxon>
        <taxon>Alphaproteobacteria</taxon>
        <taxon>Hyphomicrobiales</taxon>
        <taxon>Stappiaceae</taxon>
        <taxon>Roseibium</taxon>
    </lineage>
</organism>
<evidence type="ECO:0000256" key="1">
    <source>
        <dbReference type="SAM" id="SignalP"/>
    </source>
</evidence>
<name>A0A0M6Y7Y4_9HYPH</name>
<dbReference type="Gene3D" id="1.10.1130.10">
    <property type="entry name" value="Flavocytochrome C3, Chain A"/>
    <property type="match status" value="1"/>
</dbReference>